<reference evidence="2 3" key="1">
    <citation type="submission" date="2013-05" db="EMBL/GenBank/DDBJ databases">
        <title>Draft genome of the parasitic nematode Anyclostoma ceylanicum.</title>
        <authorList>
            <person name="Mitreva M."/>
        </authorList>
    </citation>
    <scope>NUCLEOTIDE SEQUENCE [LARGE SCALE GENOMIC DNA]</scope>
</reference>
<dbReference type="Proteomes" id="UP000054495">
    <property type="component" value="Unassembled WGS sequence"/>
</dbReference>
<proteinExistence type="predicted"/>
<name>A0A0D6LKW9_9BILA</name>
<sequence length="104" mass="11591">MQNEHRPQLAVLRLTNTWEQGDNRDMQTQGGDDEKDRYRTCCAVCHIKFGTVVLGVIEMAVCIAVLISAAQQVVWKTGGSQHCSDNTPLTKPSFPPNVNDITKY</sequence>
<protein>
    <submittedName>
        <fullName evidence="2">Uncharacterized protein</fullName>
    </submittedName>
</protein>
<gene>
    <name evidence="2" type="ORF">ANCCEY_12639</name>
</gene>
<evidence type="ECO:0000313" key="3">
    <source>
        <dbReference type="Proteomes" id="UP000054495"/>
    </source>
</evidence>
<dbReference type="EMBL" id="KE125467">
    <property type="protein sequence ID" value="EPB68272.1"/>
    <property type="molecule type" value="Genomic_DNA"/>
</dbReference>
<dbReference type="AlphaFoldDB" id="A0A0D6LKW9"/>
<accession>A0A0D6LKW9</accession>
<evidence type="ECO:0000256" key="1">
    <source>
        <dbReference type="SAM" id="MobiDB-lite"/>
    </source>
</evidence>
<evidence type="ECO:0000313" key="2">
    <source>
        <dbReference type="EMBL" id="EPB68272.1"/>
    </source>
</evidence>
<feature type="region of interest" description="Disordered" evidence="1">
    <location>
        <begin position="13"/>
        <end position="34"/>
    </location>
</feature>
<feature type="compositionally biased region" description="Polar residues" evidence="1">
    <location>
        <begin position="81"/>
        <end position="90"/>
    </location>
</feature>
<keyword evidence="3" id="KW-1185">Reference proteome</keyword>
<feature type="compositionally biased region" description="Polar residues" evidence="1">
    <location>
        <begin position="14"/>
        <end position="30"/>
    </location>
</feature>
<organism evidence="2 3">
    <name type="scientific">Ancylostoma ceylanicum</name>
    <dbReference type="NCBI Taxonomy" id="53326"/>
    <lineage>
        <taxon>Eukaryota</taxon>
        <taxon>Metazoa</taxon>
        <taxon>Ecdysozoa</taxon>
        <taxon>Nematoda</taxon>
        <taxon>Chromadorea</taxon>
        <taxon>Rhabditida</taxon>
        <taxon>Rhabditina</taxon>
        <taxon>Rhabditomorpha</taxon>
        <taxon>Strongyloidea</taxon>
        <taxon>Ancylostomatidae</taxon>
        <taxon>Ancylostomatinae</taxon>
        <taxon>Ancylostoma</taxon>
    </lineage>
</organism>
<feature type="region of interest" description="Disordered" evidence="1">
    <location>
        <begin position="81"/>
        <end position="104"/>
    </location>
</feature>